<proteinExistence type="predicted"/>
<protein>
    <submittedName>
        <fullName evidence="1">Uncharacterized protein</fullName>
    </submittedName>
</protein>
<evidence type="ECO:0000313" key="2">
    <source>
        <dbReference type="Proteomes" id="UP000215559"/>
    </source>
</evidence>
<gene>
    <name evidence="1" type="ORF">CH330_01450</name>
</gene>
<sequence length="73" mass="8365">MSEKEGWGFASNWRKAHYIINGRSLCGKWMFLGELEQGNDDSLDNCTACKKALQKRRAKAKLAELKEKGKIEF</sequence>
<reference evidence="1 2" key="1">
    <citation type="submission" date="2017-07" db="EMBL/GenBank/DDBJ databases">
        <title>Recovery of genomes from metagenomes via a dereplication, aggregation, and scoring strategy.</title>
        <authorList>
            <person name="Sieber C.M."/>
            <person name="Probst A.J."/>
            <person name="Sharrar A."/>
            <person name="Thomas B.C."/>
            <person name="Hess M."/>
            <person name="Tringe S.G."/>
            <person name="Banfield J.F."/>
        </authorList>
    </citation>
    <scope>NUCLEOTIDE SEQUENCE [LARGE SCALE GENOMIC DNA]</scope>
    <source>
        <strain evidence="1">JGI_Cruoil_03_51_56</strain>
    </source>
</reference>
<evidence type="ECO:0000313" key="1">
    <source>
        <dbReference type="EMBL" id="OYD16962.1"/>
    </source>
</evidence>
<dbReference type="Proteomes" id="UP000215559">
    <property type="component" value="Unassembled WGS sequence"/>
</dbReference>
<comment type="caution">
    <text evidence="1">The sequence shown here is derived from an EMBL/GenBank/DDBJ whole genome shotgun (WGS) entry which is preliminary data.</text>
</comment>
<dbReference type="AlphaFoldDB" id="A0A235BXL0"/>
<name>A0A235BXL0_UNCW3</name>
<organism evidence="1 2">
    <name type="scientific">candidate division WOR-3 bacterium JGI_Cruoil_03_51_56</name>
    <dbReference type="NCBI Taxonomy" id="1973747"/>
    <lineage>
        <taxon>Bacteria</taxon>
        <taxon>Bacteria division WOR-3</taxon>
    </lineage>
</organism>
<dbReference type="EMBL" id="NOZP01000031">
    <property type="protein sequence ID" value="OYD16962.1"/>
    <property type="molecule type" value="Genomic_DNA"/>
</dbReference>
<accession>A0A235BXL0</accession>